<dbReference type="OrthoDB" id="9780540at2"/>
<evidence type="ECO:0000313" key="2">
    <source>
        <dbReference type="EMBL" id="QFU74208.1"/>
    </source>
</evidence>
<keyword evidence="3" id="KW-1185">Reference proteome</keyword>
<reference evidence="2 3" key="1">
    <citation type="submission" date="2019-02" db="EMBL/GenBank/DDBJ databases">
        <authorList>
            <person name="Li S.-H."/>
        </authorList>
    </citation>
    <scope>NUCLEOTIDE SEQUENCE [LARGE SCALE GENOMIC DNA]</scope>
    <source>
        <strain evidence="2 3">IMCC14385</strain>
    </source>
</reference>
<dbReference type="SUPFAM" id="SSF109755">
    <property type="entry name" value="PhoU-like"/>
    <property type="match status" value="1"/>
</dbReference>
<dbReference type="PANTHER" id="PTHR36536">
    <property type="entry name" value="UPF0111 PROTEIN HI_1603"/>
    <property type="match status" value="1"/>
</dbReference>
<dbReference type="InterPro" id="IPR018445">
    <property type="entry name" value="Put_Phosphate_transp_reg"/>
</dbReference>
<proteinExistence type="inferred from homology"/>
<dbReference type="Proteomes" id="UP000326287">
    <property type="component" value="Chromosome"/>
</dbReference>
<dbReference type="Pfam" id="PF01865">
    <property type="entry name" value="PhoU_div"/>
    <property type="match status" value="1"/>
</dbReference>
<dbReference type="Gene3D" id="1.20.58.220">
    <property type="entry name" value="Phosphate transport system protein phou homolog 2, domain 2"/>
    <property type="match status" value="1"/>
</dbReference>
<name>A0A5P9NGQ6_9GAMM</name>
<dbReference type="InterPro" id="IPR002727">
    <property type="entry name" value="DUF47"/>
</dbReference>
<protein>
    <submittedName>
        <fullName evidence="2">TIGR00153 family protein</fullName>
    </submittedName>
</protein>
<dbReference type="EMBL" id="CP036422">
    <property type="protein sequence ID" value="QFU74208.1"/>
    <property type="molecule type" value="Genomic_DNA"/>
</dbReference>
<dbReference type="KEGG" id="halc:EY643_00285"/>
<dbReference type="NCBIfam" id="TIGR00153">
    <property type="entry name" value="TIGR00153 family protein"/>
    <property type="match status" value="1"/>
</dbReference>
<evidence type="ECO:0000313" key="3">
    <source>
        <dbReference type="Proteomes" id="UP000326287"/>
    </source>
</evidence>
<sequence length="226" mass="25364">MASRNPLGSLFGRSPIGPIQLHMKVATEAAEHLPELLQATADEDWGRAKEIHKAISADESAADKLKRDVRRHLPKSLFLPVPRSDLLQLVSIQDQVANTAQDFASVVMGRDLRFPDKLFPAVLELASTSVCCCQHALKAIQELDELLEVGFSGREVKRVEAMLKELDKLERKTDKQQFSLRRKLYKMESELAPVDVMFYYRAMGLLGELADIAEKVGDRLQILLAK</sequence>
<organism evidence="2 3">
    <name type="scientific">Halioglobus maricola</name>
    <dbReference type="NCBI Taxonomy" id="2601894"/>
    <lineage>
        <taxon>Bacteria</taxon>
        <taxon>Pseudomonadati</taxon>
        <taxon>Pseudomonadota</taxon>
        <taxon>Gammaproteobacteria</taxon>
        <taxon>Cellvibrionales</taxon>
        <taxon>Halieaceae</taxon>
        <taxon>Halioglobus</taxon>
    </lineage>
</organism>
<dbReference type="RefSeq" id="WP_152660321.1">
    <property type="nucleotide sequence ID" value="NZ_CP036422.1"/>
</dbReference>
<dbReference type="AlphaFoldDB" id="A0A5P9NGQ6"/>
<accession>A0A5P9NGQ6</accession>
<gene>
    <name evidence="2" type="ORF">EY643_00285</name>
</gene>
<evidence type="ECO:0000256" key="1">
    <source>
        <dbReference type="ARBA" id="ARBA00008591"/>
    </source>
</evidence>
<dbReference type="PANTHER" id="PTHR36536:SF3">
    <property type="entry name" value="UPF0111 PROTEIN HI_1603"/>
    <property type="match status" value="1"/>
</dbReference>
<comment type="similarity">
    <text evidence="1">Belongs to the UPF0111 family.</text>
</comment>
<dbReference type="InterPro" id="IPR038078">
    <property type="entry name" value="PhoU-like_sf"/>
</dbReference>